<feature type="domain" description="PilZ" evidence="1">
    <location>
        <begin position="4"/>
        <end position="107"/>
    </location>
</feature>
<organism evidence="2 3">
    <name type="scientific">Dokdonella immobilis</name>
    <dbReference type="NCBI Taxonomy" id="578942"/>
    <lineage>
        <taxon>Bacteria</taxon>
        <taxon>Pseudomonadati</taxon>
        <taxon>Pseudomonadota</taxon>
        <taxon>Gammaproteobacteria</taxon>
        <taxon>Lysobacterales</taxon>
        <taxon>Rhodanobacteraceae</taxon>
        <taxon>Dokdonella</taxon>
    </lineage>
</organism>
<dbReference type="InterPro" id="IPR009875">
    <property type="entry name" value="PilZ_domain"/>
</dbReference>
<dbReference type="Pfam" id="PF07238">
    <property type="entry name" value="PilZ"/>
    <property type="match status" value="1"/>
</dbReference>
<proteinExistence type="predicted"/>
<accession>A0A1I4Y3K0</accession>
<dbReference type="STRING" id="578942.SAMN05216289_11479"/>
<dbReference type="OrthoDB" id="5625505at2"/>
<dbReference type="SUPFAM" id="SSF141371">
    <property type="entry name" value="PilZ domain-like"/>
    <property type="match status" value="1"/>
</dbReference>
<dbReference type="RefSeq" id="WP_092407943.1">
    <property type="nucleotide sequence ID" value="NZ_FOVF01000014.1"/>
</dbReference>
<dbReference type="Proteomes" id="UP000198575">
    <property type="component" value="Unassembled WGS sequence"/>
</dbReference>
<sequence>MNEHRRSPRKSAYVTIPVTNKMTGTVMGRIGNLSADGMLMVCDQQVVDGALFQLGFELVNGHGQPQMIDVGAQEMWQERANVPGQFWAGFHFIDISGSDLEAIESWLGNLSD</sequence>
<dbReference type="GO" id="GO:0035438">
    <property type="term" value="F:cyclic-di-GMP binding"/>
    <property type="evidence" value="ECO:0007669"/>
    <property type="project" value="InterPro"/>
</dbReference>
<evidence type="ECO:0000313" key="3">
    <source>
        <dbReference type="Proteomes" id="UP000198575"/>
    </source>
</evidence>
<dbReference type="AlphaFoldDB" id="A0A1I4Y3K0"/>
<evidence type="ECO:0000313" key="2">
    <source>
        <dbReference type="EMBL" id="SFN32626.1"/>
    </source>
</evidence>
<dbReference type="EMBL" id="FOVF01000014">
    <property type="protein sequence ID" value="SFN32626.1"/>
    <property type="molecule type" value="Genomic_DNA"/>
</dbReference>
<reference evidence="2 3" key="1">
    <citation type="submission" date="2016-10" db="EMBL/GenBank/DDBJ databases">
        <authorList>
            <person name="de Groot N.N."/>
        </authorList>
    </citation>
    <scope>NUCLEOTIDE SEQUENCE [LARGE SCALE GENOMIC DNA]</scope>
    <source>
        <strain evidence="2 3">CGMCC 1.7659</strain>
    </source>
</reference>
<keyword evidence="3" id="KW-1185">Reference proteome</keyword>
<dbReference type="Gene3D" id="2.40.10.220">
    <property type="entry name" value="predicted glycosyltransferase like domains"/>
    <property type="match status" value="1"/>
</dbReference>
<gene>
    <name evidence="2" type="ORF">SAMN05216289_11479</name>
</gene>
<evidence type="ECO:0000259" key="1">
    <source>
        <dbReference type="Pfam" id="PF07238"/>
    </source>
</evidence>
<name>A0A1I4Y3K0_9GAMM</name>
<protein>
    <submittedName>
        <fullName evidence="2">PilZ domain-containing protein</fullName>
    </submittedName>
</protein>